<feature type="chain" id="PRO_5040993744" evidence="1">
    <location>
        <begin position="19"/>
        <end position="176"/>
    </location>
</feature>
<protein>
    <submittedName>
        <fullName evidence="2">Uncharacterized protein</fullName>
    </submittedName>
</protein>
<dbReference type="EMBL" id="JAPMSZ010000009">
    <property type="protein sequence ID" value="KAJ5091666.1"/>
    <property type="molecule type" value="Genomic_DNA"/>
</dbReference>
<keyword evidence="1" id="KW-0732">Signal</keyword>
<gene>
    <name evidence="2" type="ORF">NUU61_006536</name>
</gene>
<evidence type="ECO:0000313" key="3">
    <source>
        <dbReference type="Proteomes" id="UP001141434"/>
    </source>
</evidence>
<dbReference type="AlphaFoldDB" id="A0A9W9K3V5"/>
<dbReference type="Proteomes" id="UP001141434">
    <property type="component" value="Unassembled WGS sequence"/>
</dbReference>
<sequence length="176" mass="19071">MQLKTLFATAAFSVLAHAQGLGLGTLSTESSTSHTPAPSPSLAPDSTIELRNDDGTCNFYFNNVLKCNGDTSANGMGRFNTDTKECEQSDGMYHSDPSTRAVLCSFFAFSLSYKYDEFQLDPFFCGSALLLYYYKDSSDSGAKAGQLQFNNEHGDYIIDIGFKPTTVKAAGNLKSV</sequence>
<evidence type="ECO:0000256" key="1">
    <source>
        <dbReference type="SAM" id="SignalP"/>
    </source>
</evidence>
<feature type="signal peptide" evidence="1">
    <location>
        <begin position="1"/>
        <end position="18"/>
    </location>
</feature>
<name>A0A9W9K3V5_9EURO</name>
<comment type="caution">
    <text evidence="2">The sequence shown here is derived from an EMBL/GenBank/DDBJ whole genome shotgun (WGS) entry which is preliminary data.</text>
</comment>
<reference evidence="2" key="2">
    <citation type="journal article" date="2023" name="IMA Fungus">
        <title>Comparative genomic study of the Penicillium genus elucidates a diverse pangenome and 15 lateral gene transfer events.</title>
        <authorList>
            <person name="Petersen C."/>
            <person name="Sorensen T."/>
            <person name="Nielsen M.R."/>
            <person name="Sondergaard T.E."/>
            <person name="Sorensen J.L."/>
            <person name="Fitzpatrick D.A."/>
            <person name="Frisvad J.C."/>
            <person name="Nielsen K.L."/>
        </authorList>
    </citation>
    <scope>NUCLEOTIDE SEQUENCE</scope>
    <source>
        <strain evidence="2">IBT 34128</strain>
    </source>
</reference>
<proteinExistence type="predicted"/>
<dbReference type="RefSeq" id="XP_056509864.1">
    <property type="nucleotide sequence ID" value="XM_056657064.1"/>
</dbReference>
<evidence type="ECO:0000313" key="2">
    <source>
        <dbReference type="EMBL" id="KAJ5091666.1"/>
    </source>
</evidence>
<accession>A0A9W9K3V5</accession>
<dbReference type="GeneID" id="81396233"/>
<organism evidence="2 3">
    <name type="scientific">Penicillium alfredii</name>
    <dbReference type="NCBI Taxonomy" id="1506179"/>
    <lineage>
        <taxon>Eukaryota</taxon>
        <taxon>Fungi</taxon>
        <taxon>Dikarya</taxon>
        <taxon>Ascomycota</taxon>
        <taxon>Pezizomycotina</taxon>
        <taxon>Eurotiomycetes</taxon>
        <taxon>Eurotiomycetidae</taxon>
        <taxon>Eurotiales</taxon>
        <taxon>Aspergillaceae</taxon>
        <taxon>Penicillium</taxon>
    </lineage>
</organism>
<keyword evidence="3" id="KW-1185">Reference proteome</keyword>
<reference evidence="2" key="1">
    <citation type="submission" date="2022-11" db="EMBL/GenBank/DDBJ databases">
        <authorList>
            <person name="Petersen C."/>
        </authorList>
    </citation>
    <scope>NUCLEOTIDE SEQUENCE</scope>
    <source>
        <strain evidence="2">IBT 34128</strain>
    </source>
</reference>